<dbReference type="PANTHER" id="PTHR22789:SF16">
    <property type="entry name" value="RHAMNULOSE-1-PHOSPHATE ALDOLASE"/>
    <property type="match status" value="1"/>
</dbReference>
<feature type="region of interest" description="Disordered" evidence="2">
    <location>
        <begin position="1"/>
        <end position="25"/>
    </location>
</feature>
<dbReference type="Gene3D" id="3.40.225.10">
    <property type="entry name" value="Class II aldolase/adducin N-terminal domain"/>
    <property type="match status" value="1"/>
</dbReference>
<dbReference type="RefSeq" id="WP_244411807.1">
    <property type="nucleotide sequence ID" value="NZ_AP025564.1"/>
</dbReference>
<dbReference type="NCBIfam" id="NF002963">
    <property type="entry name" value="PRK03634.1"/>
    <property type="match status" value="1"/>
</dbReference>
<reference evidence="4 5" key="1">
    <citation type="submission" date="2022-01" db="EMBL/GenBank/DDBJ databases">
        <title>Novel bile acid biosynthetic pathways are enriched in the microbiome of centenarians.</title>
        <authorList>
            <person name="Sato Y."/>
            <person name="Atarashi K."/>
            <person name="Plichta R.D."/>
            <person name="Arai Y."/>
            <person name="Sasajima S."/>
            <person name="Kearney M.S."/>
            <person name="Suda W."/>
            <person name="Takeshita K."/>
            <person name="Sasaki T."/>
            <person name="Okamoto S."/>
            <person name="Skelly N.A."/>
            <person name="Okamura Y."/>
            <person name="Vlamakis H."/>
            <person name="Li Y."/>
            <person name="Tanoue T."/>
            <person name="Takei H."/>
            <person name="Nittono H."/>
            <person name="Narushima S."/>
            <person name="Irie J."/>
            <person name="Itoh H."/>
            <person name="Moriya K."/>
            <person name="Sugiura Y."/>
            <person name="Suematsu M."/>
            <person name="Moritoki N."/>
            <person name="Shibata S."/>
            <person name="Littman R.D."/>
            <person name="Fischbach A.M."/>
            <person name="Uwamino Y."/>
            <person name="Inoue T."/>
            <person name="Honda A."/>
            <person name="Hattori M."/>
            <person name="Murai T."/>
            <person name="Xavier J.R."/>
            <person name="Hirose N."/>
            <person name="Honda K."/>
        </authorList>
    </citation>
    <scope>NUCLEOTIDE SEQUENCE [LARGE SCALE GENOMIC DNA]</scope>
    <source>
        <strain evidence="4 5">CE91-St30</strain>
    </source>
</reference>
<keyword evidence="1" id="KW-0479">Metal-binding</keyword>
<dbReference type="EMBL" id="AP025564">
    <property type="protein sequence ID" value="BDE95429.1"/>
    <property type="molecule type" value="Genomic_DNA"/>
</dbReference>
<proteinExistence type="predicted"/>
<dbReference type="InterPro" id="IPR036409">
    <property type="entry name" value="Aldolase_II/adducin_N_sf"/>
</dbReference>
<dbReference type="Pfam" id="PF00596">
    <property type="entry name" value="Aldolase_II"/>
    <property type="match status" value="1"/>
</dbReference>
<gene>
    <name evidence="4" type="primary">rhaD</name>
    <name evidence="4" type="ORF">CE91St30_07620</name>
</gene>
<dbReference type="Proteomes" id="UP001320544">
    <property type="component" value="Chromosome"/>
</dbReference>
<name>A0ABN6MDU6_9ACTN</name>
<dbReference type="InterPro" id="IPR001303">
    <property type="entry name" value="Aldolase_II/adducin_N"/>
</dbReference>
<organism evidence="4 5">
    <name type="scientific">Raoultibacter timonensis</name>
    <dbReference type="NCBI Taxonomy" id="1907662"/>
    <lineage>
        <taxon>Bacteria</taxon>
        <taxon>Bacillati</taxon>
        <taxon>Actinomycetota</taxon>
        <taxon>Coriobacteriia</taxon>
        <taxon>Eggerthellales</taxon>
        <taxon>Eggerthellaceae</taxon>
        <taxon>Raoultibacter</taxon>
    </lineage>
</organism>
<accession>A0ABN6MDU6</accession>
<keyword evidence="5" id="KW-1185">Reference proteome</keyword>
<protein>
    <submittedName>
        <fullName evidence="4">Rhamnulose-1-phosphate aldolase</fullName>
    </submittedName>
</protein>
<evidence type="ECO:0000256" key="1">
    <source>
        <dbReference type="ARBA" id="ARBA00022723"/>
    </source>
</evidence>
<dbReference type="SUPFAM" id="SSF53639">
    <property type="entry name" value="AraD/HMP-PK domain-like"/>
    <property type="match status" value="1"/>
</dbReference>
<evidence type="ECO:0000256" key="2">
    <source>
        <dbReference type="SAM" id="MobiDB-lite"/>
    </source>
</evidence>
<dbReference type="InterPro" id="IPR050197">
    <property type="entry name" value="Aldolase_class_II_sugar_metab"/>
</dbReference>
<sequence>MDNQTSQNNPQNNSQNSQGSQPSGAQSFFDDAARLFDKGISKARTVVSETSIEQRSFVKAFVRTCHDGWLQGWHESNGGNLSYRMKAEDVSACRSFFNETPGAWVPMGIQADSLRGEFFLVTGAGRHFRNIPLDPSENIGIVEINPAGDAWRLVWGLPNGAPTSEFPSHFMIHAVRKAVTAGENRVVYHAHTPNLISLTLLEELDSRDLTVTLWKSMTECMFMIPGGVGMVEWMVPGSQDIALATSKAMEEHTAVVWAQHGVFATGPSLDVAFGLMHTLEKAAGIYLTARAANGGAQIDFAVTDDDLRAMAERLGIPIRVEYLGWFRSNAD</sequence>
<dbReference type="SMART" id="SM01007">
    <property type="entry name" value="Aldolase_II"/>
    <property type="match status" value="1"/>
</dbReference>
<feature type="domain" description="Class II aldolase/adducin N-terminal" evidence="3">
    <location>
        <begin position="59"/>
        <end position="287"/>
    </location>
</feature>
<evidence type="ECO:0000313" key="4">
    <source>
        <dbReference type="EMBL" id="BDE95429.1"/>
    </source>
</evidence>
<dbReference type="PANTHER" id="PTHR22789">
    <property type="entry name" value="FUCULOSE PHOSPHATE ALDOLASE"/>
    <property type="match status" value="1"/>
</dbReference>
<evidence type="ECO:0000259" key="3">
    <source>
        <dbReference type="SMART" id="SM01007"/>
    </source>
</evidence>
<evidence type="ECO:0000313" key="5">
    <source>
        <dbReference type="Proteomes" id="UP001320544"/>
    </source>
</evidence>